<feature type="region of interest" description="Disordered" evidence="1">
    <location>
        <begin position="1"/>
        <end position="24"/>
    </location>
</feature>
<accession>A0ABU7RM61</accession>
<dbReference type="EMBL" id="JAZGQK010000003">
    <property type="protein sequence ID" value="MEE6257577.1"/>
    <property type="molecule type" value="Genomic_DNA"/>
</dbReference>
<evidence type="ECO:0000313" key="3">
    <source>
        <dbReference type="Proteomes" id="UP001332243"/>
    </source>
</evidence>
<comment type="caution">
    <text evidence="2">The sequence shown here is derived from an EMBL/GenBank/DDBJ whole genome shotgun (WGS) entry which is preliminary data.</text>
</comment>
<feature type="compositionally biased region" description="Basic and acidic residues" evidence="1">
    <location>
        <begin position="7"/>
        <end position="17"/>
    </location>
</feature>
<dbReference type="RefSeq" id="WP_331212699.1">
    <property type="nucleotide sequence ID" value="NZ_JAZGQK010000003.1"/>
</dbReference>
<evidence type="ECO:0000313" key="2">
    <source>
        <dbReference type="EMBL" id="MEE6257577.1"/>
    </source>
</evidence>
<reference evidence="2 3" key="1">
    <citation type="submission" date="2024-01" db="EMBL/GenBank/DDBJ databases">
        <title>Genome insights into Plantactinospora sonchi sp. nov.</title>
        <authorList>
            <person name="Wang L."/>
        </authorList>
    </citation>
    <scope>NUCLEOTIDE SEQUENCE [LARGE SCALE GENOMIC DNA]</scope>
    <source>
        <strain evidence="2 3">NEAU-QY2</strain>
    </source>
</reference>
<gene>
    <name evidence="2" type="ORF">V1633_03615</name>
</gene>
<protein>
    <submittedName>
        <fullName evidence="2">Uncharacterized protein</fullName>
    </submittedName>
</protein>
<dbReference type="Proteomes" id="UP001332243">
    <property type="component" value="Unassembled WGS sequence"/>
</dbReference>
<proteinExistence type="predicted"/>
<keyword evidence="3" id="KW-1185">Reference proteome</keyword>
<organism evidence="2 3">
    <name type="scientific">Plantactinospora sonchi</name>
    <dbReference type="NCBI Taxonomy" id="1544735"/>
    <lineage>
        <taxon>Bacteria</taxon>
        <taxon>Bacillati</taxon>
        <taxon>Actinomycetota</taxon>
        <taxon>Actinomycetes</taxon>
        <taxon>Micromonosporales</taxon>
        <taxon>Micromonosporaceae</taxon>
        <taxon>Plantactinospora</taxon>
    </lineage>
</organism>
<evidence type="ECO:0000256" key="1">
    <source>
        <dbReference type="SAM" id="MobiDB-lite"/>
    </source>
</evidence>
<sequence length="71" mass="8287">MPLLTEPEYRATMDPHPVRVGPDDPPPFDFWDHYGSIPHRDFDGHDPVGRLTFEPVLLHRATQRRQPSRDT</sequence>
<name>A0ABU7RM61_9ACTN</name>